<dbReference type="InterPro" id="IPR036259">
    <property type="entry name" value="MFS_trans_sf"/>
</dbReference>
<dbReference type="Proteomes" id="UP001218629">
    <property type="component" value="Chromosome"/>
</dbReference>
<dbReference type="SUPFAM" id="SSF103473">
    <property type="entry name" value="MFS general substrate transporter"/>
    <property type="match status" value="1"/>
</dbReference>
<sequence>MAAPSLPVFLVARALTGACYGGVNPTSVTYVGDIVPADAVKRALSPFYAAGGMGVAPVSPWAASS</sequence>
<keyword evidence="3" id="KW-1133">Transmembrane helix</keyword>
<protein>
    <recommendedName>
        <fullName evidence="5">Major facilitator superfamily (MFS) profile domain-containing protein</fullName>
    </recommendedName>
</protein>
<reference evidence="6 7" key="1">
    <citation type="submission" date="2022-03" db="EMBL/GenBank/DDBJ databases">
        <title>Streptomyces yunnanensis P86,complete genome.</title>
        <authorList>
            <person name="Chen S."/>
            <person name="Zhang Q."/>
        </authorList>
    </citation>
    <scope>NUCLEOTIDE SEQUENCE [LARGE SCALE GENOMIC DNA]</scope>
    <source>
        <strain evidence="6 7">P86</strain>
    </source>
</reference>
<keyword evidence="7" id="KW-1185">Reference proteome</keyword>
<proteinExistence type="predicted"/>
<feature type="domain" description="Major facilitator superfamily (MFS) profile" evidence="5">
    <location>
        <begin position="1"/>
        <end position="65"/>
    </location>
</feature>
<comment type="subcellular location">
    <subcellularLocation>
        <location evidence="1">Cell membrane</location>
        <topology evidence="1">Multi-pass membrane protein</topology>
    </subcellularLocation>
</comment>
<dbReference type="PROSITE" id="PS50850">
    <property type="entry name" value="MFS"/>
    <property type="match status" value="1"/>
</dbReference>
<evidence type="ECO:0000259" key="5">
    <source>
        <dbReference type="PROSITE" id="PS50850"/>
    </source>
</evidence>
<dbReference type="InterPro" id="IPR020846">
    <property type="entry name" value="MFS_dom"/>
</dbReference>
<evidence type="ECO:0000256" key="2">
    <source>
        <dbReference type="ARBA" id="ARBA00022692"/>
    </source>
</evidence>
<accession>A0ABY7ZZZ4</accession>
<keyword evidence="2" id="KW-0812">Transmembrane</keyword>
<dbReference type="EMBL" id="CP095749">
    <property type="protein sequence ID" value="WEB38257.1"/>
    <property type="molecule type" value="Genomic_DNA"/>
</dbReference>
<evidence type="ECO:0000256" key="1">
    <source>
        <dbReference type="ARBA" id="ARBA00004651"/>
    </source>
</evidence>
<evidence type="ECO:0000313" key="6">
    <source>
        <dbReference type="EMBL" id="WEB38257.1"/>
    </source>
</evidence>
<gene>
    <name evidence="6" type="ORF">MOV08_02365</name>
</gene>
<evidence type="ECO:0000313" key="7">
    <source>
        <dbReference type="Proteomes" id="UP001218629"/>
    </source>
</evidence>
<keyword evidence="4" id="KW-0472">Membrane</keyword>
<evidence type="ECO:0000256" key="4">
    <source>
        <dbReference type="ARBA" id="ARBA00023136"/>
    </source>
</evidence>
<dbReference type="Gene3D" id="1.20.1250.20">
    <property type="entry name" value="MFS general substrate transporter like domains"/>
    <property type="match status" value="1"/>
</dbReference>
<organism evidence="6 7">
    <name type="scientific">Streptomyces yunnanensis</name>
    <dbReference type="NCBI Taxonomy" id="156453"/>
    <lineage>
        <taxon>Bacteria</taxon>
        <taxon>Bacillati</taxon>
        <taxon>Actinomycetota</taxon>
        <taxon>Actinomycetes</taxon>
        <taxon>Kitasatosporales</taxon>
        <taxon>Streptomycetaceae</taxon>
        <taxon>Streptomyces</taxon>
    </lineage>
</organism>
<name>A0ABY7ZZZ4_9ACTN</name>
<evidence type="ECO:0000256" key="3">
    <source>
        <dbReference type="ARBA" id="ARBA00022989"/>
    </source>
</evidence>